<evidence type="ECO:0000256" key="6">
    <source>
        <dbReference type="ARBA" id="ARBA00023136"/>
    </source>
</evidence>
<keyword evidence="13" id="KW-1185">Reference proteome</keyword>
<evidence type="ECO:0000256" key="10">
    <source>
        <dbReference type="SAM" id="Phobius"/>
    </source>
</evidence>
<reference evidence="12 13" key="1">
    <citation type="journal article" date="2007" name="Science">
        <title>Sea anemone genome reveals ancestral eumetazoan gene repertoire and genomic organization.</title>
        <authorList>
            <person name="Putnam N.H."/>
            <person name="Srivastava M."/>
            <person name="Hellsten U."/>
            <person name="Dirks B."/>
            <person name="Chapman J."/>
            <person name="Salamov A."/>
            <person name="Terry A."/>
            <person name="Shapiro H."/>
            <person name="Lindquist E."/>
            <person name="Kapitonov V.V."/>
            <person name="Jurka J."/>
            <person name="Genikhovich G."/>
            <person name="Grigoriev I.V."/>
            <person name="Lucas S.M."/>
            <person name="Steele R.E."/>
            <person name="Finnerty J.R."/>
            <person name="Technau U."/>
            <person name="Martindale M.Q."/>
            <person name="Rokhsar D.S."/>
        </authorList>
    </citation>
    <scope>NUCLEOTIDE SEQUENCE [LARGE SCALE GENOMIC DNA]</scope>
    <source>
        <strain evidence="13">CH2 X CH6</strain>
    </source>
</reference>
<keyword evidence="8" id="KW-0325">Glycoprotein</keyword>
<evidence type="ECO:0000256" key="7">
    <source>
        <dbReference type="ARBA" id="ARBA00023170"/>
    </source>
</evidence>
<dbReference type="Proteomes" id="UP000001593">
    <property type="component" value="Unassembled WGS sequence"/>
</dbReference>
<evidence type="ECO:0000256" key="1">
    <source>
        <dbReference type="ARBA" id="ARBA00004651"/>
    </source>
</evidence>
<keyword evidence="4 10" id="KW-1133">Transmembrane helix</keyword>
<dbReference type="PhylomeDB" id="A7SC34"/>
<keyword evidence="6 10" id="KW-0472">Membrane</keyword>
<keyword evidence="7" id="KW-0675">Receptor</keyword>
<accession>A7SC34</accession>
<dbReference type="GO" id="GO:0007218">
    <property type="term" value="P:neuropeptide signaling pathway"/>
    <property type="evidence" value="ECO:0000318"/>
    <property type="project" value="GO_Central"/>
</dbReference>
<feature type="transmembrane region" description="Helical" evidence="10">
    <location>
        <begin position="12"/>
        <end position="38"/>
    </location>
</feature>
<evidence type="ECO:0000313" key="13">
    <source>
        <dbReference type="Proteomes" id="UP000001593"/>
    </source>
</evidence>
<feature type="transmembrane region" description="Helical" evidence="10">
    <location>
        <begin position="177"/>
        <end position="195"/>
    </location>
</feature>
<dbReference type="Pfam" id="PF00001">
    <property type="entry name" value="7tm_1"/>
    <property type="match status" value="1"/>
</dbReference>
<comment type="subcellular location">
    <subcellularLocation>
        <location evidence="1">Cell membrane</location>
        <topology evidence="1">Multi-pass membrane protein</topology>
    </subcellularLocation>
</comment>
<dbReference type="Gene3D" id="1.20.1070.10">
    <property type="entry name" value="Rhodopsin 7-helix transmembrane proteins"/>
    <property type="match status" value="1"/>
</dbReference>
<dbReference type="HOGENOM" id="CLU_981068_0_0_1"/>
<evidence type="ECO:0000256" key="4">
    <source>
        <dbReference type="ARBA" id="ARBA00022989"/>
    </source>
</evidence>
<keyword evidence="3 10" id="KW-0812">Transmembrane</keyword>
<protein>
    <recommendedName>
        <fullName evidence="11">G-protein coupled receptors family 1 profile domain-containing protein</fullName>
    </recommendedName>
</protein>
<evidence type="ECO:0000259" key="11">
    <source>
        <dbReference type="PROSITE" id="PS50262"/>
    </source>
</evidence>
<dbReference type="GO" id="GO:0008528">
    <property type="term" value="F:G protein-coupled peptide receptor activity"/>
    <property type="evidence" value="ECO:0000318"/>
    <property type="project" value="GO_Central"/>
</dbReference>
<dbReference type="PANTHER" id="PTHR24246">
    <property type="entry name" value="OLFACTORY RECEPTOR AND ADENOSINE RECEPTOR"/>
    <property type="match status" value="1"/>
</dbReference>
<dbReference type="PANTHER" id="PTHR24246:SF27">
    <property type="entry name" value="ADENOSINE RECEPTOR, ISOFORM A"/>
    <property type="match status" value="1"/>
</dbReference>
<keyword evidence="9" id="KW-0807">Transducer</keyword>
<evidence type="ECO:0000256" key="9">
    <source>
        <dbReference type="ARBA" id="ARBA00023224"/>
    </source>
</evidence>
<keyword evidence="2" id="KW-1003">Cell membrane</keyword>
<evidence type="ECO:0000256" key="3">
    <source>
        <dbReference type="ARBA" id="ARBA00022692"/>
    </source>
</evidence>
<dbReference type="PROSITE" id="PS50262">
    <property type="entry name" value="G_PROTEIN_RECEP_F1_2"/>
    <property type="match status" value="1"/>
</dbReference>
<dbReference type="GO" id="GO:0005886">
    <property type="term" value="C:plasma membrane"/>
    <property type="evidence" value="ECO:0000318"/>
    <property type="project" value="GO_Central"/>
</dbReference>
<sequence>MFKVNLAETTNSMVAVCIYLSVLTIAGMATERAFAVFVPFRQRSLNRRHYIIAITIIWVLAISIELPVILYKLNSIQMGRSKLNALENYLRVVFVSLAILTMAICYLAILLKRRFSQPVQGNEARIARDNARLTRTVVTVTILSLTCFIPIGCYFIYEASCIKCQYTSNMVQDLFLIFAYNNSFLNVVVYAYRMADFRKILREMFCKRLHTNPSRFFNIYGEPRINRNKNKCSTRSVKILDIAILDEGPDKRKQKDDITMYSMTTVTGVENIGHVNDATNVTEI</sequence>
<dbReference type="AlphaFoldDB" id="A7SC34"/>
<evidence type="ECO:0000313" key="12">
    <source>
        <dbReference type="EMBL" id="EDO38766.1"/>
    </source>
</evidence>
<dbReference type="PRINTS" id="PR00237">
    <property type="entry name" value="GPCRRHODOPSN"/>
</dbReference>
<evidence type="ECO:0000256" key="8">
    <source>
        <dbReference type="ARBA" id="ARBA00023180"/>
    </source>
</evidence>
<evidence type="ECO:0000256" key="5">
    <source>
        <dbReference type="ARBA" id="ARBA00023040"/>
    </source>
</evidence>
<feature type="domain" description="G-protein coupled receptors family 1 profile" evidence="11">
    <location>
        <begin position="1"/>
        <end position="190"/>
    </location>
</feature>
<dbReference type="CDD" id="cd00637">
    <property type="entry name" value="7tm_classA_rhodopsin-like"/>
    <property type="match status" value="1"/>
</dbReference>
<dbReference type="SUPFAM" id="SSF81321">
    <property type="entry name" value="Family A G protein-coupled receptor-like"/>
    <property type="match status" value="1"/>
</dbReference>
<dbReference type="InterPro" id="IPR000276">
    <property type="entry name" value="GPCR_Rhodpsn"/>
</dbReference>
<feature type="transmembrane region" description="Helical" evidence="10">
    <location>
        <begin position="132"/>
        <end position="157"/>
    </location>
</feature>
<evidence type="ECO:0000256" key="2">
    <source>
        <dbReference type="ARBA" id="ARBA00022475"/>
    </source>
</evidence>
<dbReference type="EMBL" id="DS469620">
    <property type="protein sequence ID" value="EDO38766.1"/>
    <property type="molecule type" value="Genomic_DNA"/>
</dbReference>
<feature type="transmembrane region" description="Helical" evidence="10">
    <location>
        <begin position="89"/>
        <end position="111"/>
    </location>
</feature>
<keyword evidence="5" id="KW-0297">G-protein coupled receptor</keyword>
<dbReference type="InParanoid" id="A7SC34"/>
<name>A7SC34_NEMVE</name>
<feature type="transmembrane region" description="Helical" evidence="10">
    <location>
        <begin position="50"/>
        <end position="69"/>
    </location>
</feature>
<proteinExistence type="predicted"/>
<organism evidence="12 13">
    <name type="scientific">Nematostella vectensis</name>
    <name type="common">Starlet sea anemone</name>
    <dbReference type="NCBI Taxonomy" id="45351"/>
    <lineage>
        <taxon>Eukaryota</taxon>
        <taxon>Metazoa</taxon>
        <taxon>Cnidaria</taxon>
        <taxon>Anthozoa</taxon>
        <taxon>Hexacorallia</taxon>
        <taxon>Actiniaria</taxon>
        <taxon>Edwardsiidae</taxon>
        <taxon>Nematostella</taxon>
    </lineage>
</organism>
<gene>
    <name evidence="12" type="ORF">NEMVEDRAFT_v1g209980</name>
</gene>
<dbReference type="InterPro" id="IPR017452">
    <property type="entry name" value="GPCR_Rhodpsn_7TM"/>
</dbReference>